<dbReference type="PROSITE" id="PS00092">
    <property type="entry name" value="N6_MTASE"/>
    <property type="match status" value="1"/>
</dbReference>
<evidence type="ECO:0000256" key="1">
    <source>
        <dbReference type="ARBA" id="ARBA00022603"/>
    </source>
</evidence>
<protein>
    <recommendedName>
        <fullName evidence="4">Release factor glutamine methyltransferase</fullName>
        <shortName evidence="4">RF MTase</shortName>
        <ecNumber evidence="4">2.1.1.297</ecNumber>
    </recommendedName>
    <alternativeName>
        <fullName evidence="4">N5-glutamine methyltransferase PrmC</fullName>
    </alternativeName>
    <alternativeName>
        <fullName evidence="4">Protein-(glutamine-N5) MTase PrmC</fullName>
    </alternativeName>
    <alternativeName>
        <fullName evidence="4">Protein-glutamine N-methyltransferase PrmC</fullName>
    </alternativeName>
</protein>
<reference evidence="7 8" key="1">
    <citation type="submission" date="2011-10" db="EMBL/GenBank/DDBJ databases">
        <title>Genome sequence of Gluconobacter morbifer G707, isolated from Drosophila gut.</title>
        <authorList>
            <person name="Lee W.-J."/>
            <person name="Kim E.-K."/>
        </authorList>
    </citation>
    <scope>NUCLEOTIDE SEQUENCE [LARGE SCALE GENOMIC DNA]</scope>
    <source>
        <strain evidence="7 8">G707</strain>
    </source>
</reference>
<dbReference type="InterPro" id="IPR025714">
    <property type="entry name" value="Methyltranfer_dom"/>
</dbReference>
<evidence type="ECO:0000256" key="4">
    <source>
        <dbReference type="HAMAP-Rule" id="MF_02126"/>
    </source>
</evidence>
<dbReference type="InterPro" id="IPR002052">
    <property type="entry name" value="DNA_methylase_N6_adenine_CS"/>
</dbReference>
<dbReference type="PANTHER" id="PTHR18895:SF74">
    <property type="entry name" value="MTRF1L RELEASE FACTOR GLUTAMINE METHYLTRANSFERASE"/>
    <property type="match status" value="1"/>
</dbReference>
<sequence length="288" mass="31263">MIAKDTLLQNAVQVLKEAEIEDARWEARLLLCWATGLDAAGLWQIDQINDVQADRFEKALERRATREPMAFITGETGFWTLDLETAPDTLIPRGDSESLIEVLLAVRPDQKVPLSILDLGTGTGCLLLAALSEYPNAWGVGVDLAPQAVDLARRNARRTGLAERCMFLAGHWGDALCGRFDVVLSNPPYIESADIAGLMPEVSRYEPVRALDGGNDGLEAYRLICKAMPTLLVSGGHVILEMGIGQMEAVSALGRCNGLHEVARRADLGGVERALVMRWTGSQGKTLA</sequence>
<evidence type="ECO:0000256" key="3">
    <source>
        <dbReference type="ARBA" id="ARBA00022691"/>
    </source>
</evidence>
<keyword evidence="2 4" id="KW-0808">Transferase</keyword>
<feature type="domain" description="Release factor glutamine methyltransferase N-terminal" evidence="6">
    <location>
        <begin position="7"/>
        <end position="74"/>
    </location>
</feature>
<dbReference type="OrthoDB" id="9800643at2"/>
<accession>G6XI76</accession>
<dbReference type="Gene3D" id="3.40.50.150">
    <property type="entry name" value="Vaccinia Virus protein VP39"/>
    <property type="match status" value="1"/>
</dbReference>
<name>G6XI76_9PROT</name>
<dbReference type="NCBIfam" id="TIGR03534">
    <property type="entry name" value="RF_mod_PrmC"/>
    <property type="match status" value="1"/>
</dbReference>
<dbReference type="InterPro" id="IPR050320">
    <property type="entry name" value="N5-glutamine_MTase"/>
</dbReference>
<dbReference type="RefSeq" id="WP_008851433.1">
    <property type="nucleotide sequence ID" value="NZ_AGQV01000002.1"/>
</dbReference>
<dbReference type="NCBIfam" id="TIGR00536">
    <property type="entry name" value="hemK_fam"/>
    <property type="match status" value="1"/>
</dbReference>
<evidence type="ECO:0000259" key="6">
    <source>
        <dbReference type="Pfam" id="PF17827"/>
    </source>
</evidence>
<dbReference type="PATRIC" id="fig|1088869.3.peg.1288"/>
<keyword evidence="3 4" id="KW-0949">S-adenosyl-L-methionine</keyword>
<dbReference type="CDD" id="cd02440">
    <property type="entry name" value="AdoMet_MTases"/>
    <property type="match status" value="1"/>
</dbReference>
<organism evidence="7 8">
    <name type="scientific">Gluconobacter morbifer G707</name>
    <dbReference type="NCBI Taxonomy" id="1088869"/>
    <lineage>
        <taxon>Bacteria</taxon>
        <taxon>Pseudomonadati</taxon>
        <taxon>Pseudomonadota</taxon>
        <taxon>Alphaproteobacteria</taxon>
        <taxon>Acetobacterales</taxon>
        <taxon>Acetobacteraceae</taxon>
        <taxon>Gluconobacter</taxon>
    </lineage>
</organism>
<dbReference type="Pfam" id="PF13847">
    <property type="entry name" value="Methyltransf_31"/>
    <property type="match status" value="1"/>
</dbReference>
<dbReference type="InterPro" id="IPR004556">
    <property type="entry name" value="HemK-like"/>
</dbReference>
<dbReference type="GO" id="GO:0102559">
    <property type="term" value="F:peptide chain release factor N(5)-glutamine methyltransferase activity"/>
    <property type="evidence" value="ECO:0007669"/>
    <property type="project" value="UniProtKB-EC"/>
</dbReference>
<feature type="binding site" evidence="4">
    <location>
        <begin position="120"/>
        <end position="124"/>
    </location>
    <ligand>
        <name>S-adenosyl-L-methionine</name>
        <dbReference type="ChEBI" id="CHEBI:59789"/>
    </ligand>
</feature>
<feature type="binding site" evidence="4">
    <location>
        <position position="186"/>
    </location>
    <ligand>
        <name>S-adenosyl-L-methionine</name>
        <dbReference type="ChEBI" id="CHEBI:59789"/>
    </ligand>
</feature>
<feature type="binding site" evidence="4">
    <location>
        <begin position="186"/>
        <end position="189"/>
    </location>
    <ligand>
        <name>substrate</name>
    </ligand>
</feature>
<dbReference type="InterPro" id="IPR029063">
    <property type="entry name" value="SAM-dependent_MTases_sf"/>
</dbReference>
<keyword evidence="8" id="KW-1185">Reference proteome</keyword>
<dbReference type="HAMAP" id="MF_02126">
    <property type="entry name" value="RF_methyltr_PrmC"/>
    <property type="match status" value="1"/>
</dbReference>
<dbReference type="InterPro" id="IPR019874">
    <property type="entry name" value="RF_methyltr_PrmC"/>
</dbReference>
<dbReference type="SUPFAM" id="SSF53335">
    <property type="entry name" value="S-adenosyl-L-methionine-dependent methyltransferases"/>
    <property type="match status" value="1"/>
</dbReference>
<dbReference type="Proteomes" id="UP000004949">
    <property type="component" value="Unassembled WGS sequence"/>
</dbReference>
<evidence type="ECO:0000313" key="8">
    <source>
        <dbReference type="Proteomes" id="UP000004949"/>
    </source>
</evidence>
<feature type="binding site" evidence="4">
    <location>
        <position position="143"/>
    </location>
    <ligand>
        <name>S-adenosyl-L-methionine</name>
        <dbReference type="ChEBI" id="CHEBI:59789"/>
    </ligand>
</feature>
<dbReference type="PANTHER" id="PTHR18895">
    <property type="entry name" value="HEMK METHYLTRANSFERASE"/>
    <property type="match status" value="1"/>
</dbReference>
<dbReference type="EMBL" id="AGQV01000002">
    <property type="protein sequence ID" value="EHH68516.1"/>
    <property type="molecule type" value="Genomic_DNA"/>
</dbReference>
<keyword evidence="1 4" id="KW-0489">Methyltransferase</keyword>
<comment type="caution">
    <text evidence="7">The sequence shown here is derived from an EMBL/GenBank/DDBJ whole genome shotgun (WGS) entry which is preliminary data.</text>
</comment>
<evidence type="ECO:0000313" key="7">
    <source>
        <dbReference type="EMBL" id="EHH68516.1"/>
    </source>
</evidence>
<dbReference type="GO" id="GO:0032259">
    <property type="term" value="P:methylation"/>
    <property type="evidence" value="ECO:0007669"/>
    <property type="project" value="UniProtKB-KW"/>
</dbReference>
<dbReference type="STRING" id="1088869.GMO_12860"/>
<evidence type="ECO:0000259" key="5">
    <source>
        <dbReference type="Pfam" id="PF13847"/>
    </source>
</evidence>
<comment type="function">
    <text evidence="4">Methylates the class 1 translation termination release factors RF1/PrfA and RF2/PrfB on the glutamine residue of the universally conserved GGQ motif.</text>
</comment>
<dbReference type="GO" id="GO:0003676">
    <property type="term" value="F:nucleic acid binding"/>
    <property type="evidence" value="ECO:0007669"/>
    <property type="project" value="InterPro"/>
</dbReference>
<evidence type="ECO:0000256" key="2">
    <source>
        <dbReference type="ARBA" id="ARBA00022679"/>
    </source>
</evidence>
<dbReference type="eggNOG" id="COG2890">
    <property type="taxonomic scope" value="Bacteria"/>
</dbReference>
<dbReference type="AlphaFoldDB" id="G6XI76"/>
<comment type="similarity">
    <text evidence="4">Belongs to the protein N5-glutamine methyltransferase family. PrmC subfamily.</text>
</comment>
<dbReference type="InterPro" id="IPR040758">
    <property type="entry name" value="PrmC_N"/>
</dbReference>
<dbReference type="EC" id="2.1.1.297" evidence="4"/>
<dbReference type="Pfam" id="PF17827">
    <property type="entry name" value="PrmC_N"/>
    <property type="match status" value="1"/>
</dbReference>
<gene>
    <name evidence="4" type="primary">prmC</name>
    <name evidence="7" type="ORF">GMO_12860</name>
</gene>
<feature type="binding site" evidence="4">
    <location>
        <position position="172"/>
    </location>
    <ligand>
        <name>S-adenosyl-L-methionine</name>
        <dbReference type="ChEBI" id="CHEBI:59789"/>
    </ligand>
</feature>
<dbReference type="Gene3D" id="1.10.8.10">
    <property type="entry name" value="DNA helicase RuvA subunit, C-terminal domain"/>
    <property type="match status" value="1"/>
</dbReference>
<comment type="catalytic activity">
    <reaction evidence="4">
        <text>L-glutaminyl-[peptide chain release factor] + S-adenosyl-L-methionine = N(5)-methyl-L-glutaminyl-[peptide chain release factor] + S-adenosyl-L-homocysteine + H(+)</text>
        <dbReference type="Rhea" id="RHEA:42896"/>
        <dbReference type="Rhea" id="RHEA-COMP:10271"/>
        <dbReference type="Rhea" id="RHEA-COMP:10272"/>
        <dbReference type="ChEBI" id="CHEBI:15378"/>
        <dbReference type="ChEBI" id="CHEBI:30011"/>
        <dbReference type="ChEBI" id="CHEBI:57856"/>
        <dbReference type="ChEBI" id="CHEBI:59789"/>
        <dbReference type="ChEBI" id="CHEBI:61891"/>
        <dbReference type="EC" id="2.1.1.297"/>
    </reaction>
</comment>
<proteinExistence type="inferred from homology"/>
<feature type="domain" description="Methyltransferase" evidence="5">
    <location>
        <begin position="114"/>
        <end position="200"/>
    </location>
</feature>